<evidence type="ECO:0000256" key="2">
    <source>
        <dbReference type="ARBA" id="ARBA00009025"/>
    </source>
</evidence>
<feature type="transmembrane region" description="Helical" evidence="7">
    <location>
        <begin position="138"/>
        <end position="158"/>
    </location>
</feature>
<gene>
    <name evidence="9" type="ORF">EDC30_101535</name>
</gene>
<dbReference type="InterPro" id="IPR010227">
    <property type="entry name" value="NADH_Q_OxRdtase_chainM/4"/>
</dbReference>
<feature type="transmembrane region" description="Helical" evidence="7">
    <location>
        <begin position="38"/>
        <end position="57"/>
    </location>
</feature>
<evidence type="ECO:0000256" key="1">
    <source>
        <dbReference type="ARBA" id="ARBA00004127"/>
    </source>
</evidence>
<dbReference type="NCBIfam" id="TIGR01972">
    <property type="entry name" value="NDH_I_M"/>
    <property type="match status" value="1"/>
</dbReference>
<dbReference type="GO" id="GO:0048039">
    <property type="term" value="F:ubiquinone binding"/>
    <property type="evidence" value="ECO:0007669"/>
    <property type="project" value="TreeGrafter"/>
</dbReference>
<dbReference type="PANTHER" id="PTHR43507:SF1">
    <property type="entry name" value="NADH-UBIQUINONE OXIDOREDUCTASE CHAIN 4"/>
    <property type="match status" value="1"/>
</dbReference>
<dbReference type="RefSeq" id="WP_132256994.1">
    <property type="nucleotide sequence ID" value="NZ_SLZQ01000001.1"/>
</dbReference>
<evidence type="ECO:0000313" key="10">
    <source>
        <dbReference type="Proteomes" id="UP000295382"/>
    </source>
</evidence>
<dbReference type="InterPro" id="IPR001750">
    <property type="entry name" value="ND/Mrp_TM"/>
</dbReference>
<dbReference type="GO" id="GO:0012505">
    <property type="term" value="C:endomembrane system"/>
    <property type="evidence" value="ECO:0007669"/>
    <property type="project" value="UniProtKB-SubCell"/>
</dbReference>
<feature type="transmembrane region" description="Helical" evidence="7">
    <location>
        <begin position="77"/>
        <end position="107"/>
    </location>
</feature>
<dbReference type="GO" id="GO:0016020">
    <property type="term" value="C:membrane"/>
    <property type="evidence" value="ECO:0007669"/>
    <property type="project" value="UniProtKB-SubCell"/>
</dbReference>
<feature type="transmembrane region" description="Helical" evidence="7">
    <location>
        <begin position="407"/>
        <end position="428"/>
    </location>
</feature>
<proteinExistence type="inferred from homology"/>
<feature type="transmembrane region" description="Helical" evidence="7">
    <location>
        <begin position="210"/>
        <end position="234"/>
    </location>
</feature>
<reference evidence="9 10" key="1">
    <citation type="submission" date="2019-03" db="EMBL/GenBank/DDBJ databases">
        <title>Genomic Encyclopedia of Type Strains, Phase IV (KMG-IV): sequencing the most valuable type-strain genomes for metagenomic binning, comparative biology and taxonomic classification.</title>
        <authorList>
            <person name="Goeker M."/>
        </authorList>
    </citation>
    <scope>NUCLEOTIDE SEQUENCE [LARGE SCALE GENOMIC DNA]</scope>
    <source>
        <strain evidence="9 10">DSM 7445</strain>
    </source>
</reference>
<dbReference type="GO" id="GO:0042773">
    <property type="term" value="P:ATP synthesis coupled electron transport"/>
    <property type="evidence" value="ECO:0007669"/>
    <property type="project" value="InterPro"/>
</dbReference>
<dbReference type="InterPro" id="IPR003918">
    <property type="entry name" value="NADH_UbQ_OxRdtase"/>
</dbReference>
<feature type="transmembrane region" description="Helical" evidence="7">
    <location>
        <begin position="276"/>
        <end position="297"/>
    </location>
</feature>
<evidence type="ECO:0000256" key="3">
    <source>
        <dbReference type="ARBA" id="ARBA00022692"/>
    </source>
</evidence>
<dbReference type="GO" id="GO:0003954">
    <property type="term" value="F:NADH dehydrogenase activity"/>
    <property type="evidence" value="ECO:0007669"/>
    <property type="project" value="TreeGrafter"/>
</dbReference>
<feature type="transmembrane region" description="Helical" evidence="7">
    <location>
        <begin position="246"/>
        <end position="264"/>
    </location>
</feature>
<dbReference type="OrthoDB" id="9768329at2"/>
<comment type="caution">
    <text evidence="9">The sequence shown here is derived from an EMBL/GenBank/DDBJ whole genome shotgun (WGS) entry which is preliminary data.</text>
</comment>
<evidence type="ECO:0000256" key="5">
    <source>
        <dbReference type="ARBA" id="ARBA00023136"/>
    </source>
</evidence>
<feature type="transmembrane region" description="Helical" evidence="7">
    <location>
        <begin position="6"/>
        <end position="26"/>
    </location>
</feature>
<dbReference type="NCBIfam" id="NF004499">
    <property type="entry name" value="PRK05846.1-3"/>
    <property type="match status" value="1"/>
</dbReference>
<feature type="domain" description="NADH:quinone oxidoreductase/Mrp antiporter transmembrane" evidence="8">
    <location>
        <begin position="136"/>
        <end position="417"/>
    </location>
</feature>
<dbReference type="Pfam" id="PF00361">
    <property type="entry name" value="Proton_antipo_M"/>
    <property type="match status" value="1"/>
</dbReference>
<dbReference type="PANTHER" id="PTHR43507">
    <property type="entry name" value="NADH-UBIQUINONE OXIDOREDUCTASE CHAIN 4"/>
    <property type="match status" value="1"/>
</dbReference>
<protein>
    <submittedName>
        <fullName evidence="9">NADH dehydrogenase subunit M</fullName>
    </submittedName>
</protein>
<dbReference type="GO" id="GO:0008137">
    <property type="term" value="F:NADH dehydrogenase (ubiquinone) activity"/>
    <property type="evidence" value="ECO:0007669"/>
    <property type="project" value="InterPro"/>
</dbReference>
<comment type="similarity">
    <text evidence="2">Belongs to the complex I subunit 4 family.</text>
</comment>
<keyword evidence="4 7" id="KW-1133">Transmembrane helix</keyword>
<dbReference type="EMBL" id="SLZQ01000001">
    <property type="protein sequence ID" value="TCS39579.1"/>
    <property type="molecule type" value="Genomic_DNA"/>
</dbReference>
<dbReference type="GO" id="GO:0015990">
    <property type="term" value="P:electron transport coupled proton transport"/>
    <property type="evidence" value="ECO:0007669"/>
    <property type="project" value="TreeGrafter"/>
</dbReference>
<dbReference type="AlphaFoldDB" id="A0A4R3I6B0"/>
<feature type="transmembrane region" description="Helical" evidence="7">
    <location>
        <begin position="170"/>
        <end position="190"/>
    </location>
</feature>
<accession>A0A4R3I6B0</accession>
<keyword evidence="10" id="KW-1185">Reference proteome</keyword>
<dbReference type="Proteomes" id="UP000295382">
    <property type="component" value="Unassembled WGS sequence"/>
</dbReference>
<evidence type="ECO:0000256" key="4">
    <source>
        <dbReference type="ARBA" id="ARBA00022989"/>
    </source>
</evidence>
<keyword evidence="3 6" id="KW-0812">Transmembrane</keyword>
<feature type="transmembrane region" description="Helical" evidence="7">
    <location>
        <begin position="374"/>
        <end position="395"/>
    </location>
</feature>
<sequence length="495" mass="54151">MMQSTIPLLSLAIWSPIAFGALILAFGRENNPGLARGIALLGSIVSFLVTLPLVAQFDNAAHGMQFVEKFSWIERFHIFYSLGIDGISLWFVPLTAFITVLVVLAAWEVIENRVSQYMGAFLILSGLMIGVFCSLDGILFYAFFEATLIPMFIIIGVWGGPNRVYAAIKFFLYTFFGSLLMLVALLYLYFKSGSFAILDWHKLPLPIEAQIPIFLAFLLGFAVKVPMWPVHTWLPDAHVEAPTGGSVVLAAIMLKLGGYGFLRFSLPIAPDASHQLSWLVITLSLIAVIYIGLVALVQSDMKKLVAYSSIAHMGFVTLGFFIFNDIGVQGGLVQMISHGFVSGAMFLCIGVLYDRMHSRQIADYGGVVNTMPRFAAFFVLFSMANCGLPATSGFVGEFMVILGAVKYNFWIGVLTATALILGAAYSLWLAKRVIFGDVGNKHVAELVDLNKREFLILGVLAIATLVMGLYPAPFTDAMQTSVTDLLKHVATSKLN</sequence>
<dbReference type="NCBIfam" id="NF004501">
    <property type="entry name" value="PRK05846.1-5"/>
    <property type="match status" value="1"/>
</dbReference>
<feature type="transmembrane region" description="Helical" evidence="7">
    <location>
        <begin position="114"/>
        <end position="132"/>
    </location>
</feature>
<name>A0A4R3I6B0_PAULE</name>
<evidence type="ECO:0000313" key="9">
    <source>
        <dbReference type="EMBL" id="TCS39579.1"/>
    </source>
</evidence>
<evidence type="ECO:0000256" key="7">
    <source>
        <dbReference type="SAM" id="Phobius"/>
    </source>
</evidence>
<evidence type="ECO:0000259" key="8">
    <source>
        <dbReference type="Pfam" id="PF00361"/>
    </source>
</evidence>
<dbReference type="PRINTS" id="PR01437">
    <property type="entry name" value="NUOXDRDTASE4"/>
</dbReference>
<evidence type="ECO:0000256" key="6">
    <source>
        <dbReference type="RuleBase" id="RU000320"/>
    </source>
</evidence>
<keyword evidence="5 7" id="KW-0472">Membrane</keyword>
<feature type="transmembrane region" description="Helical" evidence="7">
    <location>
        <begin position="454"/>
        <end position="472"/>
    </location>
</feature>
<organism evidence="9 10">
    <name type="scientific">Paucimonas lemoignei</name>
    <name type="common">Pseudomonas lemoignei</name>
    <dbReference type="NCBI Taxonomy" id="29443"/>
    <lineage>
        <taxon>Bacteria</taxon>
        <taxon>Pseudomonadati</taxon>
        <taxon>Pseudomonadota</taxon>
        <taxon>Betaproteobacteria</taxon>
        <taxon>Burkholderiales</taxon>
        <taxon>Burkholderiaceae</taxon>
        <taxon>Paucimonas</taxon>
    </lineage>
</organism>
<comment type="subcellular location">
    <subcellularLocation>
        <location evidence="1">Endomembrane system</location>
        <topology evidence="1">Multi-pass membrane protein</topology>
    </subcellularLocation>
    <subcellularLocation>
        <location evidence="6">Membrane</location>
        <topology evidence="6">Multi-pass membrane protein</topology>
    </subcellularLocation>
</comment>
<feature type="transmembrane region" description="Helical" evidence="7">
    <location>
        <begin position="304"/>
        <end position="323"/>
    </location>
</feature>
<feature type="transmembrane region" description="Helical" evidence="7">
    <location>
        <begin position="335"/>
        <end position="353"/>
    </location>
</feature>